<protein>
    <submittedName>
        <fullName evidence="1">Uncharacterized protein DUF4262</fullName>
    </submittedName>
</protein>
<dbReference type="Pfam" id="PF14081">
    <property type="entry name" value="DUF4262"/>
    <property type="match status" value="1"/>
</dbReference>
<organism evidence="1 2">
    <name type="scientific">Actinoplanes italicus</name>
    <dbReference type="NCBI Taxonomy" id="113567"/>
    <lineage>
        <taxon>Bacteria</taxon>
        <taxon>Bacillati</taxon>
        <taxon>Actinomycetota</taxon>
        <taxon>Actinomycetes</taxon>
        <taxon>Micromonosporales</taxon>
        <taxon>Micromonosporaceae</taxon>
        <taxon>Actinoplanes</taxon>
    </lineage>
</organism>
<dbReference type="Proteomes" id="UP000239415">
    <property type="component" value="Unassembled WGS sequence"/>
</dbReference>
<comment type="caution">
    <text evidence="1">The sequence shown here is derived from an EMBL/GenBank/DDBJ whole genome shotgun (WGS) entry which is preliminary data.</text>
</comment>
<proteinExistence type="predicted"/>
<dbReference type="AlphaFoldDB" id="A0A2T0KG20"/>
<evidence type="ECO:0000313" key="1">
    <source>
        <dbReference type="EMBL" id="PRX22300.1"/>
    </source>
</evidence>
<name>A0A2T0KG20_9ACTN</name>
<evidence type="ECO:0000313" key="2">
    <source>
        <dbReference type="Proteomes" id="UP000239415"/>
    </source>
</evidence>
<dbReference type="RefSeq" id="WP_170153890.1">
    <property type="nucleotide sequence ID" value="NZ_BOMO01000029.1"/>
</dbReference>
<gene>
    <name evidence="1" type="ORF">CLV67_105477</name>
</gene>
<reference evidence="1 2" key="1">
    <citation type="submission" date="2018-03" db="EMBL/GenBank/DDBJ databases">
        <title>Genomic Encyclopedia of Archaeal and Bacterial Type Strains, Phase II (KMG-II): from individual species to whole genera.</title>
        <authorList>
            <person name="Goeker M."/>
        </authorList>
    </citation>
    <scope>NUCLEOTIDE SEQUENCE [LARGE SCALE GENOMIC DNA]</scope>
    <source>
        <strain evidence="1 2">DSM 43146</strain>
    </source>
</reference>
<dbReference type="InterPro" id="IPR025358">
    <property type="entry name" value="DUF4262"/>
</dbReference>
<dbReference type="EMBL" id="PVMZ01000005">
    <property type="protein sequence ID" value="PRX22300.1"/>
    <property type="molecule type" value="Genomic_DNA"/>
</dbReference>
<keyword evidence="2" id="KW-1185">Reference proteome</keyword>
<sequence length="175" mass="19891">MRDLSQRECHCLICDGDGGPRRWWRSPERSWPARERRNAQLVREYGWGVTGVAGLTMPDWAYSIGLWHSFGSVEVCLLGVPQQQAMEIVNTVGAMVRDGLELTPDLRLSGIVEGRELVLAPVHSSWYERLFGAAIDYYQQPPFPVVQLRWPDDSDSQPSLWLPFDEHPPSAWTTA</sequence>
<accession>A0A2T0KG20</accession>